<sequence length="140" mass="15986">MGRYAWLMAIRPTVLWREGLEEEARQVASGELRADWADKAEMFPETMLSRTDEALEAFERDIACLDVQSDDTVLAAVKRLILKLTTTNRDHDDDTYATGERDQLCTYIDEVLAEAGVDLDGLAARHGIPRRDIADEWRTW</sequence>
<dbReference type="Proteomes" id="UP000284824">
    <property type="component" value="Unassembled WGS sequence"/>
</dbReference>
<name>A0A438M5U0_9ACTN</name>
<reference evidence="1 2" key="1">
    <citation type="submission" date="2019-01" db="EMBL/GenBank/DDBJ databases">
        <title>Sequencing the genomes of 1000 actinobacteria strains.</title>
        <authorList>
            <person name="Klenk H.-P."/>
        </authorList>
    </citation>
    <scope>NUCLEOTIDE SEQUENCE [LARGE SCALE GENOMIC DNA]</scope>
    <source>
        <strain evidence="1 2">DSM 43925</strain>
    </source>
</reference>
<evidence type="ECO:0000313" key="1">
    <source>
        <dbReference type="EMBL" id="RVX41122.1"/>
    </source>
</evidence>
<organism evidence="1 2">
    <name type="scientific">Nonomuraea polychroma</name>
    <dbReference type="NCBI Taxonomy" id="46176"/>
    <lineage>
        <taxon>Bacteria</taxon>
        <taxon>Bacillati</taxon>
        <taxon>Actinomycetota</taxon>
        <taxon>Actinomycetes</taxon>
        <taxon>Streptosporangiales</taxon>
        <taxon>Streptosporangiaceae</taxon>
        <taxon>Nonomuraea</taxon>
    </lineage>
</organism>
<gene>
    <name evidence="1" type="ORF">EDD27_3591</name>
</gene>
<protein>
    <submittedName>
        <fullName evidence="1">Uncharacterized protein</fullName>
    </submittedName>
</protein>
<keyword evidence="2" id="KW-1185">Reference proteome</keyword>
<comment type="caution">
    <text evidence="1">The sequence shown here is derived from an EMBL/GenBank/DDBJ whole genome shotgun (WGS) entry which is preliminary data.</text>
</comment>
<dbReference type="EMBL" id="SAUN01000001">
    <property type="protein sequence ID" value="RVX41122.1"/>
    <property type="molecule type" value="Genomic_DNA"/>
</dbReference>
<accession>A0A438M5U0</accession>
<evidence type="ECO:0000313" key="2">
    <source>
        <dbReference type="Proteomes" id="UP000284824"/>
    </source>
</evidence>
<proteinExistence type="predicted"/>
<dbReference type="AlphaFoldDB" id="A0A438M5U0"/>